<feature type="signal peptide" evidence="6">
    <location>
        <begin position="1"/>
        <end position="20"/>
    </location>
</feature>
<accession>A0A4V3C5C2</accession>
<keyword evidence="3" id="KW-0378">Hydrolase</keyword>
<keyword evidence="6" id="KW-0732">Signal</keyword>
<feature type="domain" description="Peptidase M16 C-terminal" evidence="8">
    <location>
        <begin position="692"/>
        <end position="865"/>
    </location>
</feature>
<reference evidence="9 10" key="1">
    <citation type="submission" date="2019-03" db="EMBL/GenBank/DDBJ databases">
        <title>Genomic Encyclopedia of Archaeal and Bacterial Type Strains, Phase II (KMG-II): from individual species to whole genera.</title>
        <authorList>
            <person name="Goeker M."/>
        </authorList>
    </citation>
    <scope>NUCLEOTIDE SEQUENCE [LARGE SCALE GENOMIC DNA]</scope>
    <source>
        <strain evidence="9 10">DSM 28323</strain>
    </source>
</reference>
<dbReference type="InterPro" id="IPR007863">
    <property type="entry name" value="Peptidase_M16_C"/>
</dbReference>
<gene>
    <name evidence="9" type="ORF">BC659_1201</name>
</gene>
<evidence type="ECO:0000259" key="7">
    <source>
        <dbReference type="Pfam" id="PF00675"/>
    </source>
</evidence>
<dbReference type="Pfam" id="PF00675">
    <property type="entry name" value="Peptidase_M16"/>
    <property type="match status" value="1"/>
</dbReference>
<evidence type="ECO:0000313" key="9">
    <source>
        <dbReference type="EMBL" id="TDO29118.1"/>
    </source>
</evidence>
<dbReference type="InterPro" id="IPR011765">
    <property type="entry name" value="Pept_M16_N"/>
</dbReference>
<evidence type="ECO:0000256" key="5">
    <source>
        <dbReference type="ARBA" id="ARBA00023049"/>
    </source>
</evidence>
<evidence type="ECO:0000256" key="2">
    <source>
        <dbReference type="ARBA" id="ARBA00022670"/>
    </source>
</evidence>
<evidence type="ECO:0000256" key="4">
    <source>
        <dbReference type="ARBA" id="ARBA00022833"/>
    </source>
</evidence>
<feature type="chain" id="PRO_5020608508" evidence="6">
    <location>
        <begin position="21"/>
        <end position="935"/>
    </location>
</feature>
<dbReference type="InterPro" id="IPR050626">
    <property type="entry name" value="Peptidase_M16"/>
</dbReference>
<dbReference type="PANTHER" id="PTHR43690">
    <property type="entry name" value="NARDILYSIN"/>
    <property type="match status" value="1"/>
</dbReference>
<keyword evidence="5" id="KW-0482">Metalloprotease</keyword>
<evidence type="ECO:0000256" key="3">
    <source>
        <dbReference type="ARBA" id="ARBA00022801"/>
    </source>
</evidence>
<proteinExistence type="inferred from homology"/>
<name>A0A4V3C5C2_9BACT</name>
<sequence length="935" mass="103819">MLPRKILLLFFLSIVLCASSQTSLTDKLPIDPGIKVGKLSNGLTYYIKKNGKPEKKVELRLVVNAGSILEDDDQQGLAHFTEHMAFNGTKNFKKNELVSFLQSIGIEFGSDLNAYTSFNETVYILPVPLSDPANFTKGMQVLQDWASGITFENSAIDDERKVVLEESRLGKGAEDRMFRKSYPLQYAGSKYANRLPIGKDSILKTFKYDAIKRFYRDWYRPDLMAVVAVGDIDLVETEKMIRQYFGSLKNPVKPRIRPSFPLMARAKNEGLVLTDPEATNIAVEFTYNPQKDQPELTLGDYKNGLAKRLFSTLLNQRLNELAQNSNPSYVYAGTGFGSFARGYEAFSGYVVAGKKGTDSALSAILTEIKRVNQFGFTANEIERGKKQLLASAERLYNNRDKTESARFADEYIRHFLEAEPIPGIENEFTYQKKLVPEITAQEVNVLANDLKNNERLFVTVQAPSKNQDQLPTKEGLLALTEKTLNTGVKAYEEKALAASLLAKKPTAGTINKEAKNDALGTTELYFSNGAKVILKPTNFKADEIVLTGAKKGGYSTYGVADKLNASFASRVVQQMGFGDFSPVDLRKFLAGKQASVTTNLSGLSTSINGSSSIKDLETMLQLVYLNLTAARKDEGLFNGWKEKQKASVEFMMADPTTSFIDTVFNSLYQGQPLAPVNFPKAEDFDKIDITRVLTIYNDLTKDATDFTFILTGNIDVEAIKPLLGTYIGSLPSKGKAGSYFDNGVRTKKGVHELKYYKGAEPKSFIFNYYAGDITYSEDLKLKTEVLTEVLNIKITEELREKIGGIYGGGFFGGITQYPYSQYTLVLQLPCGPENVDKLIAAANEEISKIKNNGAEQKDLDKVKKTMLEKFKVNNQENRFWAQSLQSIYVDGASTNSILAYEQALNAITAADIKATAGLLFDGKNEIRAVLYPAKK</sequence>
<keyword evidence="10" id="KW-1185">Reference proteome</keyword>
<dbReference type="OrthoDB" id="9811314at2"/>
<dbReference type="Pfam" id="PF05193">
    <property type="entry name" value="Peptidase_M16_C"/>
    <property type="match status" value="2"/>
</dbReference>
<evidence type="ECO:0000259" key="8">
    <source>
        <dbReference type="Pfam" id="PF05193"/>
    </source>
</evidence>
<organism evidence="9 10">
    <name type="scientific">Sediminibacterium goheungense</name>
    <dbReference type="NCBI Taxonomy" id="1086393"/>
    <lineage>
        <taxon>Bacteria</taxon>
        <taxon>Pseudomonadati</taxon>
        <taxon>Bacteroidota</taxon>
        <taxon>Chitinophagia</taxon>
        <taxon>Chitinophagales</taxon>
        <taxon>Chitinophagaceae</taxon>
        <taxon>Sediminibacterium</taxon>
    </lineage>
</organism>
<dbReference type="Gene3D" id="3.30.830.10">
    <property type="entry name" value="Metalloenzyme, LuxS/M16 peptidase-like"/>
    <property type="match status" value="4"/>
</dbReference>
<feature type="domain" description="Peptidase M16 C-terminal" evidence="8">
    <location>
        <begin position="206"/>
        <end position="388"/>
    </location>
</feature>
<protein>
    <submittedName>
        <fullName evidence="9">Zinc protease</fullName>
    </submittedName>
</protein>
<comment type="caution">
    <text evidence="9">The sequence shown here is derived from an EMBL/GenBank/DDBJ whole genome shotgun (WGS) entry which is preliminary data.</text>
</comment>
<dbReference type="GO" id="GO:0008237">
    <property type="term" value="F:metallopeptidase activity"/>
    <property type="evidence" value="ECO:0007669"/>
    <property type="project" value="UniProtKB-KW"/>
</dbReference>
<dbReference type="InterPro" id="IPR011249">
    <property type="entry name" value="Metalloenz_LuxS/M16"/>
</dbReference>
<dbReference type="AlphaFoldDB" id="A0A4V3C5C2"/>
<evidence type="ECO:0000256" key="1">
    <source>
        <dbReference type="ARBA" id="ARBA00007261"/>
    </source>
</evidence>
<dbReference type="GO" id="GO:0046872">
    <property type="term" value="F:metal ion binding"/>
    <property type="evidence" value="ECO:0007669"/>
    <property type="project" value="InterPro"/>
</dbReference>
<dbReference type="GO" id="GO:0006508">
    <property type="term" value="P:proteolysis"/>
    <property type="evidence" value="ECO:0007669"/>
    <property type="project" value="UniProtKB-KW"/>
</dbReference>
<evidence type="ECO:0000313" key="10">
    <source>
        <dbReference type="Proteomes" id="UP000295741"/>
    </source>
</evidence>
<feature type="domain" description="Peptidase M16 N-terminal" evidence="7">
    <location>
        <begin position="49"/>
        <end position="167"/>
    </location>
</feature>
<dbReference type="EMBL" id="SNWP01000010">
    <property type="protein sequence ID" value="TDO29118.1"/>
    <property type="molecule type" value="Genomic_DNA"/>
</dbReference>
<keyword evidence="4" id="KW-0862">Zinc</keyword>
<dbReference type="Proteomes" id="UP000295741">
    <property type="component" value="Unassembled WGS sequence"/>
</dbReference>
<dbReference type="PANTHER" id="PTHR43690:SF34">
    <property type="entry name" value="ZINC PROTEASE PQQL-LIKE"/>
    <property type="match status" value="1"/>
</dbReference>
<evidence type="ECO:0000256" key="6">
    <source>
        <dbReference type="SAM" id="SignalP"/>
    </source>
</evidence>
<dbReference type="SUPFAM" id="SSF63411">
    <property type="entry name" value="LuxS/MPP-like metallohydrolase"/>
    <property type="match status" value="4"/>
</dbReference>
<comment type="similarity">
    <text evidence="1">Belongs to the peptidase M16 family.</text>
</comment>
<keyword evidence="2 9" id="KW-0645">Protease</keyword>